<dbReference type="RefSeq" id="WP_097277949.1">
    <property type="nucleotide sequence ID" value="NZ_OCNJ01000002.1"/>
</dbReference>
<evidence type="ECO:0000256" key="6">
    <source>
        <dbReference type="SAM" id="MobiDB-lite"/>
    </source>
</evidence>
<dbReference type="GO" id="GO:0000155">
    <property type="term" value="F:phosphorelay sensor kinase activity"/>
    <property type="evidence" value="ECO:0007669"/>
    <property type="project" value="InterPro"/>
</dbReference>
<dbReference type="InterPro" id="IPR003661">
    <property type="entry name" value="HisK_dim/P_dom"/>
</dbReference>
<dbReference type="InterPro" id="IPR013656">
    <property type="entry name" value="PAS_4"/>
</dbReference>
<dbReference type="CDD" id="cd00130">
    <property type="entry name" value="PAS"/>
    <property type="match status" value="1"/>
</dbReference>
<evidence type="ECO:0000313" key="9">
    <source>
        <dbReference type="Proteomes" id="UP000219621"/>
    </source>
</evidence>
<dbReference type="Pfam" id="PF02518">
    <property type="entry name" value="HATPase_c"/>
    <property type="match status" value="1"/>
</dbReference>
<feature type="region of interest" description="Disordered" evidence="6">
    <location>
        <begin position="485"/>
        <end position="508"/>
    </location>
</feature>
<dbReference type="Pfam" id="PF08448">
    <property type="entry name" value="PAS_4"/>
    <property type="match status" value="1"/>
</dbReference>
<evidence type="ECO:0000313" key="8">
    <source>
        <dbReference type="EMBL" id="SOD91930.1"/>
    </source>
</evidence>
<dbReference type="SMART" id="SM00091">
    <property type="entry name" value="PAS"/>
    <property type="match status" value="2"/>
</dbReference>
<dbReference type="InterPro" id="IPR036890">
    <property type="entry name" value="HATPase_C_sf"/>
</dbReference>
<dbReference type="Gene3D" id="3.30.565.10">
    <property type="entry name" value="Histidine kinase-like ATPase, C-terminal domain"/>
    <property type="match status" value="1"/>
</dbReference>
<dbReference type="Proteomes" id="UP000219621">
    <property type="component" value="Unassembled WGS sequence"/>
</dbReference>
<dbReference type="PRINTS" id="PR00344">
    <property type="entry name" value="BCTRLSENSOR"/>
</dbReference>
<protein>
    <recommendedName>
        <fullName evidence="2">histidine kinase</fullName>
        <ecNumber evidence="2">2.7.13.3</ecNumber>
    </recommendedName>
</protein>
<dbReference type="NCBIfam" id="TIGR00229">
    <property type="entry name" value="sensory_box"/>
    <property type="match status" value="1"/>
</dbReference>
<evidence type="ECO:0000256" key="1">
    <source>
        <dbReference type="ARBA" id="ARBA00000085"/>
    </source>
</evidence>
<dbReference type="InterPro" id="IPR052162">
    <property type="entry name" value="Sensor_kinase/Photoreceptor"/>
</dbReference>
<feature type="domain" description="Histidine kinase" evidence="7">
    <location>
        <begin position="272"/>
        <end position="489"/>
    </location>
</feature>
<keyword evidence="5" id="KW-0418">Kinase</keyword>
<sequence>MAQDGDVFRDMMDRLPQPIVVAAAEGAVLWANGAARALLAAVSDPPPTCVLEMAAPEARDDLAGLLAAVAAGRNRCDRRLPARTLRGPRWIDWSAEPVTWQGSAAIRLCGVDVTEDMEAHRTERLLREALDCIPDALVLFDTDDTILFFNQAYRDFFWYIPPLEAMRGRPFDDVVKLSMSPPRVVADPVARTDPQAYIEKRRRRLHNPSPEPFELYTAEGRWHLVRERRTPEGRFIGIRSDITDRKRVEERLSELVKELAESNRELEQFAYVASHDLQEPLRMITSYLQLLERRYRGRIDPTADEFIHHAVEGAARMQRLIQDLLEYSRIGRSGKPLSAVAMATVLRQALGNLRVTVQETEATVEVPSDGALPEVLGDPTELVRLFQNLVGNALKYRHPDRRPQVRVMVEPEGDQWRVSVADNGIGIDPAHYERIFLIFQRLHGRERYSGTGIGLAIAKKIVDRHGGRIWVDSRPGEGSTFHVTLPAADPLSRPEDAGAPVESFGRTG</sequence>
<dbReference type="InterPro" id="IPR004358">
    <property type="entry name" value="Sig_transdc_His_kin-like_C"/>
</dbReference>
<dbReference type="PROSITE" id="PS50109">
    <property type="entry name" value="HIS_KIN"/>
    <property type="match status" value="1"/>
</dbReference>
<comment type="catalytic activity">
    <reaction evidence="1">
        <text>ATP + protein L-histidine = ADP + protein N-phospho-L-histidine.</text>
        <dbReference type="EC" id="2.7.13.3"/>
    </reaction>
</comment>
<evidence type="ECO:0000256" key="4">
    <source>
        <dbReference type="ARBA" id="ARBA00022679"/>
    </source>
</evidence>
<dbReference type="CDD" id="cd00082">
    <property type="entry name" value="HisKA"/>
    <property type="match status" value="1"/>
</dbReference>
<keyword evidence="3" id="KW-0597">Phosphoprotein</keyword>
<dbReference type="Pfam" id="PF00512">
    <property type="entry name" value="HisKA"/>
    <property type="match status" value="1"/>
</dbReference>
<dbReference type="SUPFAM" id="SSF55785">
    <property type="entry name" value="PYP-like sensor domain (PAS domain)"/>
    <property type="match status" value="2"/>
</dbReference>
<evidence type="ECO:0000259" key="7">
    <source>
        <dbReference type="PROSITE" id="PS50109"/>
    </source>
</evidence>
<dbReference type="EMBL" id="OCNJ01000002">
    <property type="protein sequence ID" value="SOD91930.1"/>
    <property type="molecule type" value="Genomic_DNA"/>
</dbReference>
<organism evidence="8 9">
    <name type="scientific">Caenispirillum bisanense</name>
    <dbReference type="NCBI Taxonomy" id="414052"/>
    <lineage>
        <taxon>Bacteria</taxon>
        <taxon>Pseudomonadati</taxon>
        <taxon>Pseudomonadota</taxon>
        <taxon>Alphaproteobacteria</taxon>
        <taxon>Rhodospirillales</taxon>
        <taxon>Novispirillaceae</taxon>
        <taxon>Caenispirillum</taxon>
    </lineage>
</organism>
<name>A0A286G8S0_9PROT</name>
<dbReference type="FunFam" id="3.30.565.10:FF:000006">
    <property type="entry name" value="Sensor histidine kinase WalK"/>
    <property type="match status" value="1"/>
</dbReference>
<dbReference type="SMART" id="SM00387">
    <property type="entry name" value="HATPase_c"/>
    <property type="match status" value="1"/>
</dbReference>
<keyword evidence="4" id="KW-0808">Transferase</keyword>
<dbReference type="PANTHER" id="PTHR43304">
    <property type="entry name" value="PHYTOCHROME-LIKE PROTEIN CPH1"/>
    <property type="match status" value="1"/>
</dbReference>
<dbReference type="InterPro" id="IPR000014">
    <property type="entry name" value="PAS"/>
</dbReference>
<proteinExistence type="predicted"/>
<gene>
    <name evidence="8" type="ORF">SAMN05421508_102180</name>
</gene>
<reference evidence="8 9" key="1">
    <citation type="submission" date="2017-09" db="EMBL/GenBank/DDBJ databases">
        <authorList>
            <person name="Ehlers B."/>
            <person name="Leendertz F.H."/>
        </authorList>
    </citation>
    <scope>NUCLEOTIDE SEQUENCE [LARGE SCALE GENOMIC DNA]</scope>
    <source>
        <strain evidence="8 9">USBA 140</strain>
    </source>
</reference>
<accession>A0A286G8S0</accession>
<dbReference type="EC" id="2.7.13.3" evidence="2"/>
<dbReference type="SUPFAM" id="SSF47384">
    <property type="entry name" value="Homodimeric domain of signal transducing histidine kinase"/>
    <property type="match status" value="1"/>
</dbReference>
<dbReference type="InterPro" id="IPR005467">
    <property type="entry name" value="His_kinase_dom"/>
</dbReference>
<evidence type="ECO:0000256" key="5">
    <source>
        <dbReference type="ARBA" id="ARBA00022777"/>
    </source>
</evidence>
<evidence type="ECO:0000256" key="3">
    <source>
        <dbReference type="ARBA" id="ARBA00022553"/>
    </source>
</evidence>
<keyword evidence="9" id="KW-1185">Reference proteome</keyword>
<dbReference type="InterPro" id="IPR036097">
    <property type="entry name" value="HisK_dim/P_sf"/>
</dbReference>
<evidence type="ECO:0000256" key="2">
    <source>
        <dbReference type="ARBA" id="ARBA00012438"/>
    </source>
</evidence>
<dbReference type="AlphaFoldDB" id="A0A286G8S0"/>
<dbReference type="InterPro" id="IPR035965">
    <property type="entry name" value="PAS-like_dom_sf"/>
</dbReference>
<dbReference type="SUPFAM" id="SSF55874">
    <property type="entry name" value="ATPase domain of HSP90 chaperone/DNA topoisomerase II/histidine kinase"/>
    <property type="match status" value="1"/>
</dbReference>
<dbReference type="InterPro" id="IPR003594">
    <property type="entry name" value="HATPase_dom"/>
</dbReference>
<dbReference type="Pfam" id="PF12860">
    <property type="entry name" value="PAS_7"/>
    <property type="match status" value="1"/>
</dbReference>
<dbReference type="OrthoDB" id="7313492at2"/>
<dbReference type="SMART" id="SM00388">
    <property type="entry name" value="HisKA"/>
    <property type="match status" value="1"/>
</dbReference>
<dbReference type="Gene3D" id="1.10.287.130">
    <property type="match status" value="1"/>
</dbReference>
<dbReference type="Gene3D" id="3.30.450.20">
    <property type="entry name" value="PAS domain"/>
    <property type="match status" value="2"/>
</dbReference>
<dbReference type="CDD" id="cd16921">
    <property type="entry name" value="HATPase_FilI-like"/>
    <property type="match status" value="1"/>
</dbReference>
<dbReference type="PANTHER" id="PTHR43304:SF1">
    <property type="entry name" value="PAC DOMAIN-CONTAINING PROTEIN"/>
    <property type="match status" value="1"/>
</dbReference>